<feature type="compositionally biased region" description="Polar residues" evidence="1">
    <location>
        <begin position="519"/>
        <end position="535"/>
    </location>
</feature>
<keyword evidence="5" id="KW-1185">Reference proteome</keyword>
<comment type="caution">
    <text evidence="4">The sequence shown here is derived from an EMBL/GenBank/DDBJ whole genome shotgun (WGS) entry which is preliminary data.</text>
</comment>
<evidence type="ECO:0000256" key="1">
    <source>
        <dbReference type="SAM" id="MobiDB-lite"/>
    </source>
</evidence>
<feature type="region of interest" description="Disordered" evidence="1">
    <location>
        <begin position="973"/>
        <end position="1021"/>
    </location>
</feature>
<keyword evidence="3" id="KW-0732">Signal</keyword>
<feature type="region of interest" description="Disordered" evidence="1">
    <location>
        <begin position="747"/>
        <end position="767"/>
    </location>
</feature>
<dbReference type="InterPro" id="IPR013783">
    <property type="entry name" value="Ig-like_fold"/>
</dbReference>
<feature type="region of interest" description="Disordered" evidence="1">
    <location>
        <begin position="893"/>
        <end position="913"/>
    </location>
</feature>
<keyword evidence="2" id="KW-0472">Membrane</keyword>
<dbReference type="Pfam" id="PF05345">
    <property type="entry name" value="He_PIG"/>
    <property type="match status" value="1"/>
</dbReference>
<dbReference type="Gene3D" id="2.60.40.10">
    <property type="entry name" value="Immunoglobulins"/>
    <property type="match status" value="2"/>
</dbReference>
<dbReference type="RefSeq" id="XP_064852361.1">
    <property type="nucleotide sequence ID" value="XM_064996289.1"/>
</dbReference>
<feature type="chain" id="PRO_5043618890" evidence="3">
    <location>
        <begin position="18"/>
        <end position="1198"/>
    </location>
</feature>
<feature type="region of interest" description="Disordered" evidence="1">
    <location>
        <begin position="782"/>
        <end position="802"/>
    </location>
</feature>
<dbReference type="InterPro" id="IPR015919">
    <property type="entry name" value="Cadherin-like_sf"/>
</dbReference>
<name>A0AAV5QL30_9ASCO</name>
<feature type="compositionally biased region" description="Low complexity" evidence="1">
    <location>
        <begin position="1065"/>
        <end position="1094"/>
    </location>
</feature>
<feature type="signal peptide" evidence="3">
    <location>
        <begin position="1"/>
        <end position="17"/>
    </location>
</feature>
<feature type="region of interest" description="Disordered" evidence="1">
    <location>
        <begin position="1036"/>
        <end position="1117"/>
    </location>
</feature>
<feature type="region of interest" description="Disordered" evidence="1">
    <location>
        <begin position="339"/>
        <end position="380"/>
    </location>
</feature>
<dbReference type="GO" id="GO:0016020">
    <property type="term" value="C:membrane"/>
    <property type="evidence" value="ECO:0007669"/>
    <property type="project" value="InterPro"/>
</dbReference>
<feature type="compositionally biased region" description="Low complexity" evidence="1">
    <location>
        <begin position="609"/>
        <end position="630"/>
    </location>
</feature>
<dbReference type="Proteomes" id="UP001360560">
    <property type="component" value="Unassembled WGS sequence"/>
</dbReference>
<reference evidence="4 5" key="1">
    <citation type="journal article" date="2023" name="Elife">
        <title>Identification of key yeast species and microbe-microbe interactions impacting larval growth of Drosophila in the wild.</title>
        <authorList>
            <person name="Mure A."/>
            <person name="Sugiura Y."/>
            <person name="Maeda R."/>
            <person name="Honda K."/>
            <person name="Sakurai N."/>
            <person name="Takahashi Y."/>
            <person name="Watada M."/>
            <person name="Katoh T."/>
            <person name="Gotoh A."/>
            <person name="Gotoh Y."/>
            <person name="Taniguchi I."/>
            <person name="Nakamura K."/>
            <person name="Hayashi T."/>
            <person name="Katayama T."/>
            <person name="Uemura T."/>
            <person name="Hattori Y."/>
        </authorList>
    </citation>
    <scope>NUCLEOTIDE SEQUENCE [LARGE SCALE GENOMIC DNA]</scope>
    <source>
        <strain evidence="4 5">SC-9</strain>
    </source>
</reference>
<dbReference type="GeneID" id="90073340"/>
<dbReference type="SUPFAM" id="SSF49313">
    <property type="entry name" value="Cadherin-like"/>
    <property type="match status" value="3"/>
</dbReference>
<accession>A0AAV5QL30</accession>
<organism evidence="4 5">
    <name type="scientific">Saccharomycopsis crataegensis</name>
    <dbReference type="NCBI Taxonomy" id="43959"/>
    <lineage>
        <taxon>Eukaryota</taxon>
        <taxon>Fungi</taxon>
        <taxon>Dikarya</taxon>
        <taxon>Ascomycota</taxon>
        <taxon>Saccharomycotina</taxon>
        <taxon>Saccharomycetes</taxon>
        <taxon>Saccharomycopsidaceae</taxon>
        <taxon>Saccharomycopsis</taxon>
    </lineage>
</organism>
<dbReference type="AlphaFoldDB" id="A0AAV5QL30"/>
<feature type="region of interest" description="Disordered" evidence="1">
    <location>
        <begin position="1167"/>
        <end position="1198"/>
    </location>
</feature>
<feature type="region of interest" description="Disordered" evidence="1">
    <location>
        <begin position="519"/>
        <end position="542"/>
    </location>
</feature>
<feature type="region of interest" description="Disordered" evidence="1">
    <location>
        <begin position="609"/>
        <end position="633"/>
    </location>
</feature>
<sequence>MIIPLYILLLFLPLTSSSQLSVAWPFNSQLPFVARCDSQYSFSLASSTFNNSSSSPVEYSLKDNPQWLSISSSEGILSGTPDSSSSQIIQFDILANNSQSEHASLQLSINPPPQLVSSDSIISQLSHFGYTNGNNAIIIAPGSQFSFSFAKSQTFQKNPSNGNDIVAYYGLSANRTSLPPWIEFSTSDNNLTFSGTAPTINSNIAPSIEYSFDLIASDYPGYSGVIANFAILVGAHQLSTTSISPVQLEISPDHSDFNISLPLDSILLDNQPIFRENISQILLGDTAPSWVQVNPSNAALYGDIPSNTVVETPSNFTVTVYDTYQDSVSLTVQIVSNSSTTNTTNTTTTSNNNNNNNNNTTTTNTTSSTSISTTSSSSTNIFQSSNVPSVVDATRGKWFQYALPSSMFVDPTSTNITAIFTSDWLIYHSSNWSFTGQAPTGKNFSDINITLNGYHSTVSRSVIIKRDLDQVSFTIHGISHSAMSNHTKLAIILATVIPSCLLLIVLLIVFLTRRNRNDNSQNDIETQSVNSTSSVTKEKHFDQSFTTDDQDLTVAKTISNHSLNDGSECNETSKIEQFNNSLLLGYSQQMEDSSSHADAGNWQIVRDSSSLTNNSSANNNNNNNNNNNHSPITQKSRIDHLSKVASNIINSAERNANHSDAGSVASSTTATDIATAHEFTEKFDDDYYSEKGQNIPDSRDTTGTAGADSISHGASSMESQGDRFVDTVEYQQPEMLSTDNLLDFPSELSSNDLGADNNGSRVPKSNGFNAVNGRVKSFFTDSQKSTENAGSGNSKPHDTAGIPRKSWRHVVDSTRSRFTGSRRQESINSLATVATDELFSVRLVDDTRQSLAMNDAAIGGLNRRDSGNIKKLDSEGNIVNNAASVFNCRDSYSSDTSSNYQESSISSPDQQARMSNLDVLAEEETHSDALNLSAEVGRNANDSGLSGVSGYSTAGNNVAKTMLSYYSEAARAQKASHSRKRNLSQTYSSSSNSHSKGGSKSYSSGSSKHNPEDSFTFDAGNPLPVIYSPDLANHDDSNFGIPKRNPSRTMNSSTAAAARKRHLSEVSSSTGTSNSEFNSSSYSSSDDPGASISATSPPLYPTNQMNPQNNTIRHPNLSINSEDLNLSIPALSPGSENTEDEVMVFGLRNLRNNPGSPEPMLVEFCGEQQVSHHKRSRSSMNGKRDKSGSVEYGNTEDY</sequence>
<feature type="compositionally biased region" description="Low complexity" evidence="1">
    <location>
        <begin position="987"/>
        <end position="1008"/>
    </location>
</feature>
<dbReference type="GO" id="GO:0005509">
    <property type="term" value="F:calcium ion binding"/>
    <property type="evidence" value="ECO:0007669"/>
    <property type="project" value="InterPro"/>
</dbReference>
<proteinExistence type="predicted"/>
<evidence type="ECO:0000256" key="2">
    <source>
        <dbReference type="SAM" id="Phobius"/>
    </source>
</evidence>
<keyword evidence="2" id="KW-1133">Transmembrane helix</keyword>
<feature type="region of interest" description="Disordered" evidence="1">
    <location>
        <begin position="684"/>
        <end position="721"/>
    </location>
</feature>
<evidence type="ECO:0000313" key="4">
    <source>
        <dbReference type="EMBL" id="GMM35361.1"/>
    </source>
</evidence>
<evidence type="ECO:0000313" key="5">
    <source>
        <dbReference type="Proteomes" id="UP001360560"/>
    </source>
</evidence>
<feature type="transmembrane region" description="Helical" evidence="2">
    <location>
        <begin position="489"/>
        <end position="511"/>
    </location>
</feature>
<keyword evidence="2" id="KW-0812">Transmembrane</keyword>
<feature type="compositionally biased region" description="Polar residues" evidence="1">
    <location>
        <begin position="782"/>
        <end position="794"/>
    </location>
</feature>
<feature type="compositionally biased region" description="Polar residues" evidence="1">
    <location>
        <begin position="691"/>
        <end position="704"/>
    </location>
</feature>
<protein>
    <submittedName>
        <fullName evidence="4">Axl2 protein</fullName>
    </submittedName>
</protein>
<gene>
    <name evidence="4" type="ORF">DASC09_026860</name>
</gene>
<evidence type="ECO:0000256" key="3">
    <source>
        <dbReference type="SAM" id="SignalP"/>
    </source>
</evidence>
<feature type="compositionally biased region" description="Polar residues" evidence="1">
    <location>
        <begin position="1101"/>
        <end position="1117"/>
    </location>
</feature>
<dbReference type="EMBL" id="BTFZ01000006">
    <property type="protein sequence ID" value="GMM35361.1"/>
    <property type="molecule type" value="Genomic_DNA"/>
</dbReference>
<feature type="compositionally biased region" description="Polar residues" evidence="1">
    <location>
        <begin position="747"/>
        <end position="760"/>
    </location>
</feature>